<dbReference type="Pfam" id="PF00566">
    <property type="entry name" value="RabGAP-TBC"/>
    <property type="match status" value="1"/>
</dbReference>
<feature type="region of interest" description="Disordered" evidence="1">
    <location>
        <begin position="395"/>
        <end position="492"/>
    </location>
</feature>
<dbReference type="PANTHER" id="PTHR47219:SF19">
    <property type="entry name" value="USP6 N-TERMINAL-LIKE PROTEIN ISOFORM X1"/>
    <property type="match status" value="1"/>
</dbReference>
<name>A0ABM1EUM9_PRICU</name>
<evidence type="ECO:0000313" key="5">
    <source>
        <dbReference type="RefSeq" id="XP_014675900.1"/>
    </source>
</evidence>
<feature type="compositionally biased region" description="Basic and acidic residues" evidence="1">
    <location>
        <begin position="412"/>
        <end position="426"/>
    </location>
</feature>
<feature type="compositionally biased region" description="Basic and acidic residues" evidence="1">
    <location>
        <begin position="435"/>
        <end position="453"/>
    </location>
</feature>
<dbReference type="Gene3D" id="1.10.8.270">
    <property type="entry name" value="putative rabgap domain of human tbc1 domain family member 14 like domains"/>
    <property type="match status" value="1"/>
</dbReference>
<accession>A0ABM1EUM9</accession>
<dbReference type="GeneID" id="106815888"/>
<feature type="compositionally biased region" description="Basic and acidic residues" evidence="1">
    <location>
        <begin position="468"/>
        <end position="492"/>
    </location>
</feature>
<feature type="compositionally biased region" description="Polar residues" evidence="1">
    <location>
        <begin position="576"/>
        <end position="588"/>
    </location>
</feature>
<dbReference type="InterPro" id="IPR000195">
    <property type="entry name" value="Rab-GAP-TBC_dom"/>
</dbReference>
<proteinExistence type="predicted"/>
<evidence type="ECO:0000259" key="2">
    <source>
        <dbReference type="PROSITE" id="PS50086"/>
    </source>
</evidence>
<dbReference type="Proteomes" id="UP000695022">
    <property type="component" value="Unplaced"/>
</dbReference>
<dbReference type="InterPro" id="IPR035969">
    <property type="entry name" value="Rab-GAP_TBC_sf"/>
</dbReference>
<dbReference type="PANTHER" id="PTHR47219">
    <property type="entry name" value="RAB GTPASE-ACTIVATING PROTEIN 1-LIKE"/>
    <property type="match status" value="1"/>
</dbReference>
<dbReference type="PROSITE" id="PS50086">
    <property type="entry name" value="TBC_RABGAP"/>
    <property type="match status" value="1"/>
</dbReference>
<organism evidence="3 5">
    <name type="scientific">Priapulus caudatus</name>
    <name type="common">Priapulid worm</name>
    <dbReference type="NCBI Taxonomy" id="37621"/>
    <lineage>
        <taxon>Eukaryota</taxon>
        <taxon>Metazoa</taxon>
        <taxon>Ecdysozoa</taxon>
        <taxon>Scalidophora</taxon>
        <taxon>Priapulida</taxon>
        <taxon>Priapulimorpha</taxon>
        <taxon>Priapulimorphida</taxon>
        <taxon>Priapulidae</taxon>
        <taxon>Priapulus</taxon>
    </lineage>
</organism>
<evidence type="ECO:0000256" key="1">
    <source>
        <dbReference type="SAM" id="MobiDB-lite"/>
    </source>
</evidence>
<evidence type="ECO:0000313" key="3">
    <source>
        <dbReference type="Proteomes" id="UP000695022"/>
    </source>
</evidence>
<dbReference type="SMART" id="SM00164">
    <property type="entry name" value="TBC"/>
    <property type="match status" value="1"/>
</dbReference>
<dbReference type="RefSeq" id="XP_014675900.1">
    <property type="nucleotide sequence ID" value="XM_014820414.1"/>
</dbReference>
<keyword evidence="3" id="KW-1185">Reference proteome</keyword>
<sequence>MNTDDREERNQLELAATERAEIVLKYDKGREGQTIEPWEDPSFEVYQLTDRFGFLHSKELPEYDAQEEKQKQIEVERLTKWVKMMKSWDKYINSEKLTRRIYKGIPHALRGEVWSRLLHIEKVKSEQKGIYEKMRVRARKLSPDIKQIDLDVNRTYRNHIMFRERYCVKQQALFHVLAAYSMYNTEVGYCQGMSQIAALLLMYLNEEDAFWALSVLLTDKRHAMHGFFVPGFPKLLRFQEHHDVVFKKFLSKLKKQFDKQEVYTSLYTTKWFFQCFLDRTPFTLSLRLWDIYVLEGEKLLVAAAYCILKLHRRTLQKMIFEHILEFLSREVEKNFGSDDDEAIDQLQECMAELRRAKLLLPPRAKAIEFPQRPFGIMIKPTLDHAIGRRADADITALPQNNVDQPLPGSDDAPMREERDGSRERSAPRGGIAELRTTDAHRDSQNSYSERDSRYSTASSNYADAPLWRNDDDARRKKDASPTRSEYDNMGDRYQDGYYSAAQWTNHEPAEERDARPPLGKYITRVEINDLTATVSDAALPGRPAALAQPAADVRFRELTPDFSDAVQEFNNEYQTLQKKGSYSPNHSPASPGYGGERTDELIKRTAL</sequence>
<reference evidence="4 5" key="1">
    <citation type="submission" date="2025-05" db="UniProtKB">
        <authorList>
            <consortium name="RefSeq"/>
        </authorList>
    </citation>
    <scope>IDENTIFICATION</scope>
</reference>
<protein>
    <submittedName>
        <fullName evidence="4 5">USP6 N-terminal-like protein</fullName>
    </submittedName>
</protein>
<feature type="compositionally biased region" description="Basic and acidic residues" evidence="1">
    <location>
        <begin position="596"/>
        <end position="607"/>
    </location>
</feature>
<evidence type="ECO:0000313" key="4">
    <source>
        <dbReference type="RefSeq" id="XP_014675899.1"/>
    </source>
</evidence>
<dbReference type="SUPFAM" id="SSF47923">
    <property type="entry name" value="Ypt/Rab-GAP domain of gyp1p"/>
    <property type="match status" value="2"/>
</dbReference>
<feature type="region of interest" description="Disordered" evidence="1">
    <location>
        <begin position="576"/>
        <end position="607"/>
    </location>
</feature>
<dbReference type="Gene3D" id="1.10.10.750">
    <property type="entry name" value="Ypt/Rab-GAP domain of gyp1p, domain 1"/>
    <property type="match status" value="1"/>
</dbReference>
<feature type="domain" description="Rab-GAP TBC" evidence="2">
    <location>
        <begin position="104"/>
        <end position="296"/>
    </location>
</feature>
<dbReference type="Gene3D" id="1.10.472.80">
    <property type="entry name" value="Ypt/Rab-GAP domain of gyp1p, domain 3"/>
    <property type="match status" value="1"/>
</dbReference>
<dbReference type="InterPro" id="IPR050302">
    <property type="entry name" value="Rab_GAP_TBC_domain"/>
</dbReference>
<gene>
    <name evidence="4 5" type="primary">LOC106815888</name>
</gene>
<dbReference type="RefSeq" id="XP_014675899.1">
    <property type="nucleotide sequence ID" value="XM_014820413.1"/>
</dbReference>